<organism evidence="1">
    <name type="scientific">Anopheles atroparvus</name>
    <name type="common">European mosquito</name>
    <dbReference type="NCBI Taxonomy" id="41427"/>
    <lineage>
        <taxon>Eukaryota</taxon>
        <taxon>Metazoa</taxon>
        <taxon>Ecdysozoa</taxon>
        <taxon>Arthropoda</taxon>
        <taxon>Hexapoda</taxon>
        <taxon>Insecta</taxon>
        <taxon>Pterygota</taxon>
        <taxon>Neoptera</taxon>
        <taxon>Endopterygota</taxon>
        <taxon>Diptera</taxon>
        <taxon>Nematocera</taxon>
        <taxon>Culicoidea</taxon>
        <taxon>Culicidae</taxon>
        <taxon>Anophelinae</taxon>
        <taxon>Anopheles</taxon>
    </lineage>
</organism>
<name>A0A182IV76_ANOAO</name>
<reference evidence="1" key="1">
    <citation type="submission" date="2022-08" db="UniProtKB">
        <authorList>
            <consortium name="EnsemblMetazoa"/>
        </authorList>
    </citation>
    <scope>IDENTIFICATION</scope>
    <source>
        <strain evidence="1">EBRO</strain>
    </source>
</reference>
<accession>A0A182IV76</accession>
<dbReference type="VEuPathDB" id="VectorBase:AATE006109"/>
<protein>
    <submittedName>
        <fullName evidence="1">Uncharacterized protein</fullName>
    </submittedName>
</protein>
<dbReference type="AlphaFoldDB" id="A0A182IV76"/>
<sequence length="336" mass="37378">MVKTLSCGFSCRRPPVGFFCPSAPEPPPDDPFPVVLLSCCSPPPPVEAFFRPFDEETAPVPIGGVVEAEPGEPRCETGEAEVDLGSCRCVLLKVLLLLLLLLSEPNVRTEVARFPDRRVGRGRMELLLLVMMKVVMVRMMLARLLLLLLMLLLLLLLLQCVLGSERIRHDVGGARGCIAGTGATSVAAGTLLVASERPQRQLTRCTTVTHHHRRGTGTSHRLTAQFERVDRPFQQVGPRCAPNTLAQPEGGSLDARRFRVVNLRDEIRRAMVDVVRGQLIERVMMRVGVVRVVVMWVIHRRDLATVPFELQLHMHRMKVVPAHELAATFTLMTQVF</sequence>
<proteinExistence type="predicted"/>
<evidence type="ECO:0000313" key="1">
    <source>
        <dbReference type="EnsemblMetazoa" id="AATE006109-PA.1"/>
    </source>
</evidence>
<dbReference type="EnsemblMetazoa" id="AATE006109-RA">
    <property type="protein sequence ID" value="AATE006109-PA.1"/>
    <property type="gene ID" value="AATE006109"/>
</dbReference>